<protein>
    <submittedName>
        <fullName evidence="6">GBP2 protein</fullName>
    </submittedName>
</protein>
<dbReference type="PANTHER" id="PTHR10751">
    <property type="entry name" value="GUANYLATE BINDING PROTEIN"/>
    <property type="match status" value="1"/>
</dbReference>
<proteinExistence type="inferred from homology"/>
<evidence type="ECO:0000256" key="2">
    <source>
        <dbReference type="ARBA" id="ARBA00023134"/>
    </source>
</evidence>
<sequence>GLSLQGDSRNDVWIFVLAVLLSSTLIYNSRGTIDRQAMDSLHYVAKLAEHIEVRNTAEGGEEPLPSAGFAQFFPTFVWAVRDFTLQLEKDGRELSDDEYLEDALRLRAGR</sequence>
<keyword evidence="4" id="KW-1133">Transmembrane helix</keyword>
<feature type="non-terminal residue" evidence="6">
    <location>
        <position position="1"/>
    </location>
</feature>
<dbReference type="OrthoDB" id="2135133at2759"/>
<dbReference type="EMBL" id="VXAV01008816">
    <property type="protein sequence ID" value="NXL92292.1"/>
    <property type="molecule type" value="Genomic_DNA"/>
</dbReference>
<name>A0A7L0WQ60_ALELA</name>
<keyword evidence="7" id="KW-1185">Reference proteome</keyword>
<dbReference type="PROSITE" id="PS51715">
    <property type="entry name" value="G_GB1_RHD3"/>
    <property type="match status" value="1"/>
</dbReference>
<evidence type="ECO:0000313" key="6">
    <source>
        <dbReference type="EMBL" id="NXL92292.1"/>
    </source>
</evidence>
<dbReference type="Gene3D" id="3.40.50.300">
    <property type="entry name" value="P-loop containing nucleotide triphosphate hydrolases"/>
    <property type="match status" value="1"/>
</dbReference>
<reference evidence="6 7" key="1">
    <citation type="submission" date="2019-09" db="EMBL/GenBank/DDBJ databases">
        <title>Bird 10,000 Genomes (B10K) Project - Family phase.</title>
        <authorList>
            <person name="Zhang G."/>
        </authorList>
    </citation>
    <scope>NUCLEOTIDE SEQUENCE [LARGE SCALE GENOMIC DNA]</scope>
    <source>
        <strain evidence="6">B10K-DU-001-39</strain>
        <tissue evidence="6">Muscle</tissue>
    </source>
</reference>
<organism evidence="6 7">
    <name type="scientific">Alectura lathami</name>
    <name type="common">Australian brush turkey</name>
    <dbReference type="NCBI Taxonomy" id="81907"/>
    <lineage>
        <taxon>Eukaryota</taxon>
        <taxon>Metazoa</taxon>
        <taxon>Chordata</taxon>
        <taxon>Craniata</taxon>
        <taxon>Vertebrata</taxon>
        <taxon>Euteleostomi</taxon>
        <taxon>Archelosauria</taxon>
        <taxon>Archosauria</taxon>
        <taxon>Dinosauria</taxon>
        <taxon>Saurischia</taxon>
        <taxon>Theropoda</taxon>
        <taxon>Coelurosauria</taxon>
        <taxon>Aves</taxon>
        <taxon>Neognathae</taxon>
        <taxon>Galloanserae</taxon>
        <taxon>Galliformes</taxon>
        <taxon>Megapodiidae</taxon>
        <taxon>Alectura</taxon>
    </lineage>
</organism>
<keyword evidence="4" id="KW-0812">Transmembrane</keyword>
<keyword evidence="2" id="KW-0342">GTP-binding</keyword>
<evidence type="ECO:0000256" key="1">
    <source>
        <dbReference type="ARBA" id="ARBA00022741"/>
    </source>
</evidence>
<dbReference type="GO" id="GO:0005525">
    <property type="term" value="F:GTP binding"/>
    <property type="evidence" value="ECO:0007669"/>
    <property type="project" value="UniProtKB-KW"/>
</dbReference>
<dbReference type="SUPFAM" id="SSF52540">
    <property type="entry name" value="P-loop containing nucleoside triphosphate hydrolases"/>
    <property type="match status" value="1"/>
</dbReference>
<evidence type="ECO:0000256" key="3">
    <source>
        <dbReference type="PROSITE-ProRule" id="PRU01052"/>
    </source>
</evidence>
<feature type="transmembrane region" description="Helical" evidence="4">
    <location>
        <begin position="12"/>
        <end position="28"/>
    </location>
</feature>
<dbReference type="AlphaFoldDB" id="A0A7L0WQ60"/>
<gene>
    <name evidence="6" type="primary">Gbp2</name>
    <name evidence="6" type="ORF">ALELAT_R08507</name>
</gene>
<evidence type="ECO:0000256" key="4">
    <source>
        <dbReference type="SAM" id="Phobius"/>
    </source>
</evidence>
<feature type="non-terminal residue" evidence="6">
    <location>
        <position position="110"/>
    </location>
</feature>
<feature type="domain" description="GB1/RHD3-type G" evidence="5">
    <location>
        <begin position="1"/>
        <end position="110"/>
    </location>
</feature>
<dbReference type="InterPro" id="IPR030386">
    <property type="entry name" value="G_GB1_RHD3_dom"/>
</dbReference>
<keyword evidence="1" id="KW-0547">Nucleotide-binding</keyword>
<dbReference type="InterPro" id="IPR027417">
    <property type="entry name" value="P-loop_NTPase"/>
</dbReference>
<comment type="caution">
    <text evidence="6">The sequence shown here is derived from an EMBL/GenBank/DDBJ whole genome shotgun (WGS) entry which is preliminary data.</text>
</comment>
<dbReference type="Pfam" id="PF02263">
    <property type="entry name" value="GBP"/>
    <property type="match status" value="1"/>
</dbReference>
<comment type="similarity">
    <text evidence="3">Belongs to the TRAFAC class dynamin-like GTPase superfamily. GB1/RHD3 GTPase family.</text>
</comment>
<keyword evidence="4" id="KW-0472">Membrane</keyword>
<dbReference type="Proteomes" id="UP000562322">
    <property type="component" value="Unassembled WGS sequence"/>
</dbReference>
<evidence type="ECO:0000259" key="5">
    <source>
        <dbReference type="PROSITE" id="PS51715"/>
    </source>
</evidence>
<evidence type="ECO:0000313" key="7">
    <source>
        <dbReference type="Proteomes" id="UP000562322"/>
    </source>
</evidence>
<dbReference type="InterPro" id="IPR015894">
    <property type="entry name" value="Guanylate-bd_N"/>
</dbReference>
<dbReference type="GO" id="GO:0003924">
    <property type="term" value="F:GTPase activity"/>
    <property type="evidence" value="ECO:0007669"/>
    <property type="project" value="InterPro"/>
</dbReference>
<accession>A0A7L0WQ60</accession>